<dbReference type="PIRSF" id="PIRSF005096">
    <property type="entry name" value="GALM"/>
    <property type="match status" value="1"/>
</dbReference>
<feature type="binding site" evidence="8">
    <location>
        <begin position="104"/>
        <end position="105"/>
    </location>
    <ligand>
        <name>beta-D-galactose</name>
        <dbReference type="ChEBI" id="CHEBI:27667"/>
    </ligand>
</feature>
<keyword evidence="3 5" id="KW-0413">Isomerase</keyword>
<keyword evidence="4 5" id="KW-0119">Carbohydrate metabolism</keyword>
<dbReference type="GO" id="GO:0030246">
    <property type="term" value="F:carbohydrate binding"/>
    <property type="evidence" value="ECO:0007669"/>
    <property type="project" value="InterPro"/>
</dbReference>
<keyword evidence="9" id="KW-0732">Signal</keyword>
<comment type="catalytic activity">
    <reaction evidence="5">
        <text>alpha-D-glucose = beta-D-glucose</text>
        <dbReference type="Rhea" id="RHEA:10264"/>
        <dbReference type="ChEBI" id="CHEBI:15903"/>
        <dbReference type="ChEBI" id="CHEBI:17925"/>
        <dbReference type="EC" id="5.1.3.3"/>
    </reaction>
</comment>
<evidence type="ECO:0000256" key="6">
    <source>
        <dbReference type="PIRSR" id="PIRSR005096-1"/>
    </source>
</evidence>
<dbReference type="PANTHER" id="PTHR10091">
    <property type="entry name" value="ALDOSE-1-EPIMERASE"/>
    <property type="match status" value="1"/>
</dbReference>
<dbReference type="SUPFAM" id="SSF74650">
    <property type="entry name" value="Galactose mutarotase-like"/>
    <property type="match status" value="1"/>
</dbReference>
<comment type="similarity">
    <text evidence="2 5">Belongs to the aldose epimerase family.</text>
</comment>
<dbReference type="AlphaFoldDB" id="A0A395LGE2"/>
<protein>
    <recommendedName>
        <fullName evidence="5">Aldose 1-epimerase</fullName>
        <ecNumber evidence="5">5.1.3.3</ecNumber>
    </recommendedName>
</protein>
<keyword evidence="11" id="KW-1185">Reference proteome</keyword>
<dbReference type="InterPro" id="IPR008183">
    <property type="entry name" value="Aldose_1/G6P_1-epimerase"/>
</dbReference>
<gene>
    <name evidence="10" type="ORF">DL238_15805</name>
</gene>
<dbReference type="InterPro" id="IPR047215">
    <property type="entry name" value="Galactose_mutarotase-like"/>
</dbReference>
<evidence type="ECO:0000256" key="4">
    <source>
        <dbReference type="ARBA" id="ARBA00023277"/>
    </source>
</evidence>
<feature type="signal peptide" evidence="9">
    <location>
        <begin position="1"/>
        <end position="24"/>
    </location>
</feature>
<dbReference type="EC" id="5.1.3.3" evidence="5"/>
<dbReference type="OrthoDB" id="9779408at2"/>
<dbReference type="Gene3D" id="2.70.98.10">
    <property type="match status" value="1"/>
</dbReference>
<comment type="caution">
    <text evidence="10">The sequence shown here is derived from an EMBL/GenBank/DDBJ whole genome shotgun (WGS) entry which is preliminary data.</text>
</comment>
<accession>A0A395LGE2</accession>
<dbReference type="NCBIfam" id="NF008277">
    <property type="entry name" value="PRK11055.1"/>
    <property type="match status" value="1"/>
</dbReference>
<dbReference type="Proteomes" id="UP000254101">
    <property type="component" value="Unassembled WGS sequence"/>
</dbReference>
<sequence length="381" mass="41302">MTKGRWIGLMAGASSIFLTSGAAAATVEKSVFGEMPDGDTVEAVTLTGDNGVSVVLITLGATIQAFNAPDRDGTAADITIGYDTVDDYLERPNYWGQTIGRYANRFAGGRFTLDGRDYQVSQNDGENTLHGGATGFDMRNWTLESVSDGDRAVAVMTLRSADGDQGYPGNLDVKVVYSLDDAGALTIDFSATTDAPTIVNLTNHALFNLGGNGWPYGTYDQRLTIPASRYTPVDGGLIPTGEQRAVEGTVFDFRSGRMLWDGVRDAQDDQIALGRGWDHNWVLDKGRTARPELAARLEHDLSGRVLEVLSTEPGLQFYSGNFLDGTLVGKDDVLYRMGDGIALEPQLFPDTPNQPEFGSSRLDPGETYRHTMIYRVSIKNN</sequence>
<evidence type="ECO:0000256" key="2">
    <source>
        <dbReference type="ARBA" id="ARBA00006206"/>
    </source>
</evidence>
<evidence type="ECO:0000256" key="7">
    <source>
        <dbReference type="PIRSR" id="PIRSR005096-2"/>
    </source>
</evidence>
<feature type="active site" description="Proton acceptor" evidence="6">
    <location>
        <position position="344"/>
    </location>
</feature>
<evidence type="ECO:0000256" key="3">
    <source>
        <dbReference type="ARBA" id="ARBA00023235"/>
    </source>
</evidence>
<organism evidence="10 11">
    <name type="scientific">Alteriqipengyuania lutimaris</name>
    <dbReference type="NCBI Taxonomy" id="1538146"/>
    <lineage>
        <taxon>Bacteria</taxon>
        <taxon>Pseudomonadati</taxon>
        <taxon>Pseudomonadota</taxon>
        <taxon>Alphaproteobacteria</taxon>
        <taxon>Sphingomonadales</taxon>
        <taxon>Erythrobacteraceae</taxon>
        <taxon>Alteriqipengyuania</taxon>
    </lineage>
</organism>
<dbReference type="GO" id="GO:0033499">
    <property type="term" value="P:galactose catabolic process via UDP-galactose, Leloir pathway"/>
    <property type="evidence" value="ECO:0007669"/>
    <property type="project" value="TreeGrafter"/>
</dbReference>
<dbReference type="CDD" id="cd09019">
    <property type="entry name" value="galactose_mutarotase_like"/>
    <property type="match status" value="1"/>
</dbReference>
<dbReference type="InterPro" id="IPR015443">
    <property type="entry name" value="Aldose_1-epimerase"/>
</dbReference>
<feature type="chain" id="PRO_5017270970" description="Aldose 1-epimerase" evidence="9">
    <location>
        <begin position="25"/>
        <end position="381"/>
    </location>
</feature>
<evidence type="ECO:0000256" key="5">
    <source>
        <dbReference type="PIRNR" id="PIRNR005096"/>
    </source>
</evidence>
<name>A0A395LGE2_9SPHN</name>
<dbReference type="RefSeq" id="WP_115493424.1">
    <property type="nucleotide sequence ID" value="NZ_JACHWW010000004.1"/>
</dbReference>
<dbReference type="GO" id="GO:0004034">
    <property type="term" value="F:aldose 1-epimerase activity"/>
    <property type="evidence" value="ECO:0007669"/>
    <property type="project" value="UniProtKB-EC"/>
</dbReference>
<reference evidence="10 11" key="1">
    <citation type="submission" date="2018-07" db="EMBL/GenBank/DDBJ databases">
        <title>Erythrobacter nanhaiensis sp. nov., a novel member of the genus Erythrobacter isolated from the South China Sea.</title>
        <authorList>
            <person name="Chen X."/>
            <person name="Liu J."/>
        </authorList>
    </citation>
    <scope>NUCLEOTIDE SEQUENCE [LARGE SCALE GENOMIC DNA]</scope>
    <source>
        <strain evidence="10 11">S-5</strain>
    </source>
</reference>
<proteinExistence type="inferred from homology"/>
<dbReference type="UniPathway" id="UPA00242"/>
<dbReference type="GO" id="GO:0005737">
    <property type="term" value="C:cytoplasm"/>
    <property type="evidence" value="ECO:0007669"/>
    <property type="project" value="TreeGrafter"/>
</dbReference>
<comment type="pathway">
    <text evidence="1 5">Carbohydrate metabolism; hexose metabolism.</text>
</comment>
<feature type="active site" description="Proton donor" evidence="6">
    <location>
        <position position="204"/>
    </location>
</feature>
<feature type="binding site" evidence="7">
    <location>
        <position position="278"/>
    </location>
    <ligand>
        <name>beta-D-galactose</name>
        <dbReference type="ChEBI" id="CHEBI:27667"/>
    </ligand>
</feature>
<dbReference type="Pfam" id="PF01263">
    <property type="entry name" value="Aldose_epim"/>
    <property type="match status" value="1"/>
</dbReference>
<evidence type="ECO:0000313" key="11">
    <source>
        <dbReference type="Proteomes" id="UP000254101"/>
    </source>
</evidence>
<dbReference type="GO" id="GO:0006006">
    <property type="term" value="P:glucose metabolic process"/>
    <property type="evidence" value="ECO:0007669"/>
    <property type="project" value="TreeGrafter"/>
</dbReference>
<dbReference type="PANTHER" id="PTHR10091:SF0">
    <property type="entry name" value="GALACTOSE MUTAROTASE"/>
    <property type="match status" value="1"/>
</dbReference>
<dbReference type="InterPro" id="IPR011013">
    <property type="entry name" value="Gal_mutarotase_sf_dom"/>
</dbReference>
<evidence type="ECO:0000313" key="10">
    <source>
        <dbReference type="EMBL" id="RDS75655.1"/>
    </source>
</evidence>
<evidence type="ECO:0000256" key="9">
    <source>
        <dbReference type="SAM" id="SignalP"/>
    </source>
</evidence>
<dbReference type="InterPro" id="IPR014718">
    <property type="entry name" value="GH-type_carb-bd"/>
</dbReference>
<evidence type="ECO:0000256" key="1">
    <source>
        <dbReference type="ARBA" id="ARBA00005028"/>
    </source>
</evidence>
<evidence type="ECO:0000256" key="8">
    <source>
        <dbReference type="PIRSR" id="PIRSR005096-3"/>
    </source>
</evidence>
<dbReference type="EMBL" id="QRBB01000006">
    <property type="protein sequence ID" value="RDS75655.1"/>
    <property type="molecule type" value="Genomic_DNA"/>
</dbReference>